<dbReference type="GO" id="GO:0003677">
    <property type="term" value="F:DNA binding"/>
    <property type="evidence" value="ECO:0007669"/>
    <property type="project" value="UniProtKB-KW"/>
</dbReference>
<keyword evidence="5" id="KW-0269">Exonuclease</keyword>
<feature type="region of interest" description="Disordered" evidence="15">
    <location>
        <begin position="37"/>
        <end position="65"/>
    </location>
</feature>
<evidence type="ECO:0000256" key="15">
    <source>
        <dbReference type="SAM" id="MobiDB-lite"/>
    </source>
</evidence>
<gene>
    <name evidence="14" type="primary">cas1</name>
    <name evidence="17" type="ORF">LZ24_02993</name>
</gene>
<keyword evidence="11 14" id="KW-0464">Manganese</keyword>
<keyword evidence="3 14" id="KW-0255">Endonuclease</keyword>
<feature type="domain" description="DUF83" evidence="16">
    <location>
        <begin position="15"/>
        <end position="198"/>
    </location>
</feature>
<dbReference type="Pfam" id="PF01867">
    <property type="entry name" value="Cas_Cas1"/>
    <property type="match status" value="1"/>
</dbReference>
<evidence type="ECO:0000256" key="9">
    <source>
        <dbReference type="ARBA" id="ARBA00023118"/>
    </source>
</evidence>
<dbReference type="GO" id="GO:0004527">
    <property type="term" value="F:exonuclease activity"/>
    <property type="evidence" value="ECO:0007669"/>
    <property type="project" value="UniProtKB-KW"/>
</dbReference>
<dbReference type="GO" id="GO:0043571">
    <property type="term" value="P:maintenance of CRISPR repeat elements"/>
    <property type="evidence" value="ECO:0007669"/>
    <property type="project" value="UniProtKB-UniRule"/>
</dbReference>
<comment type="subunit">
    <text evidence="13 14">Homodimer, forms a heterotetramer with a Cas2 homodimer.</text>
</comment>
<evidence type="ECO:0000256" key="3">
    <source>
        <dbReference type="ARBA" id="ARBA00022759"/>
    </source>
</evidence>
<evidence type="ECO:0000313" key="17">
    <source>
        <dbReference type="EMBL" id="TWI65761.1"/>
    </source>
</evidence>
<evidence type="ECO:0000259" key="16">
    <source>
        <dbReference type="Pfam" id="PF01930"/>
    </source>
</evidence>
<dbReference type="PANTHER" id="PTHR34353">
    <property type="entry name" value="CRISPR-ASSOCIATED ENDONUCLEASE CAS1 1"/>
    <property type="match status" value="1"/>
</dbReference>
<keyword evidence="6 14" id="KW-0460">Magnesium</keyword>
<evidence type="ECO:0000256" key="2">
    <source>
        <dbReference type="ARBA" id="ARBA00022723"/>
    </source>
</evidence>
<evidence type="ECO:0000313" key="18">
    <source>
        <dbReference type="Proteomes" id="UP000318307"/>
    </source>
</evidence>
<dbReference type="Gene3D" id="3.90.320.10">
    <property type="match status" value="1"/>
</dbReference>
<keyword evidence="4 14" id="KW-0378">Hydrolase</keyword>
<evidence type="ECO:0000256" key="4">
    <source>
        <dbReference type="ARBA" id="ARBA00022801"/>
    </source>
</evidence>
<dbReference type="NCBIfam" id="TIGR00287">
    <property type="entry name" value="cas1"/>
    <property type="match status" value="1"/>
</dbReference>
<evidence type="ECO:0000256" key="1">
    <source>
        <dbReference type="ARBA" id="ARBA00022722"/>
    </source>
</evidence>
<dbReference type="CDD" id="cd09634">
    <property type="entry name" value="Cas1_I-II-III"/>
    <property type="match status" value="1"/>
</dbReference>
<dbReference type="InterPro" id="IPR011604">
    <property type="entry name" value="PDDEXK-like_dom_sf"/>
</dbReference>
<keyword evidence="7" id="KW-0408">Iron</keyword>
<comment type="cofactor">
    <cofactor evidence="14">
        <name>Mg(2+)</name>
        <dbReference type="ChEBI" id="CHEBI:18420"/>
    </cofactor>
    <cofactor evidence="14">
        <name>Mn(2+)</name>
        <dbReference type="ChEBI" id="CHEBI:29035"/>
    </cofactor>
</comment>
<dbReference type="AlphaFoldDB" id="A0A562R9L6"/>
<dbReference type="NCBIfam" id="TIGR00372">
    <property type="entry name" value="cas4"/>
    <property type="match status" value="1"/>
</dbReference>
<dbReference type="InterPro" id="IPR042206">
    <property type="entry name" value="CRISPR-assoc_Cas1_C"/>
</dbReference>
<dbReference type="GO" id="GO:0046872">
    <property type="term" value="F:metal ion binding"/>
    <property type="evidence" value="ECO:0007669"/>
    <property type="project" value="UniProtKB-UniRule"/>
</dbReference>
<accession>A0A562R9L6</accession>
<comment type="caution">
    <text evidence="17">The sequence shown here is derived from an EMBL/GenBank/DDBJ whole genome shotgun (WGS) entry which is preliminary data.</text>
</comment>
<evidence type="ECO:0000256" key="14">
    <source>
        <dbReference type="HAMAP-Rule" id="MF_01470"/>
    </source>
</evidence>
<name>A0A562R9L6_9BACT</name>
<proteinExistence type="inferred from homology"/>
<feature type="binding site" evidence="14">
    <location>
        <position position="459"/>
    </location>
    <ligand>
        <name>Mn(2+)</name>
        <dbReference type="ChEBI" id="CHEBI:29035"/>
    </ligand>
</feature>
<keyword evidence="18" id="KW-1185">Reference proteome</keyword>
<sequence>MESHHVQNELVPARMVNEFVYCPRLAYLEWVQGEWRDNSDTEEGRHTHRKVDRPSGNLPEKGMEEEEKFHARSLTLSDGDLGLIAVLDLVEGEGREATPVDYKKGKRPHVEKGAWDPERVQLCAQGMLLEKHGYASEEGIIYFAGSRERVRIPFDPALKAQTLEAIAGLRALQALNSPPPPLEDSPKCPRCSLVPICMPDEVNWYANREESPRPIAVRDEEKVPLYVQAPYARIRKSGDELLVETEKEKKSVRIAEINHLALFGNASLTSPALTHLMQQGIPVSFHTQGGWFYGHANGLTGKNIHLRIQQYKTAFDPERALIISRSLVRAKVLNARTLLRRNWRNTMEPPEELLSKLRHQAMQTARAENLQTLLGIEGQAAALYFSAFSGMLREETGFSFENRNRRPPKDPVNALLSFGYSILTRTWLSTLQNVGFDPFLGFYHQPRANRPALALDMMEPFRPLLVDSAVITAINNNELQPEDFIRRAGYCALSPEGRKTFIRVLERRISQNITHPAFGYRLSYRRLLELEARLMGRWLTGEIQHYQGFVTR</sequence>
<protein>
    <recommendedName>
        <fullName evidence="14">CRISPR-associated endonuclease Cas1</fullName>
        <ecNumber evidence="14">3.1.-.-</ecNumber>
    </recommendedName>
</protein>
<dbReference type="Gene3D" id="1.20.120.920">
    <property type="entry name" value="CRISPR-associated endonuclease Cas1, C-terminal domain"/>
    <property type="match status" value="1"/>
</dbReference>
<dbReference type="GO" id="GO:0004519">
    <property type="term" value="F:endonuclease activity"/>
    <property type="evidence" value="ECO:0007669"/>
    <property type="project" value="UniProtKB-UniRule"/>
</dbReference>
<evidence type="ECO:0000256" key="10">
    <source>
        <dbReference type="ARBA" id="ARBA00023125"/>
    </source>
</evidence>
<organism evidence="17 18">
    <name type="scientific">Desulfobotulus alkaliphilus</name>
    <dbReference type="NCBI Taxonomy" id="622671"/>
    <lineage>
        <taxon>Bacteria</taxon>
        <taxon>Pseudomonadati</taxon>
        <taxon>Thermodesulfobacteriota</taxon>
        <taxon>Desulfobacteria</taxon>
        <taxon>Desulfobacterales</taxon>
        <taxon>Desulfobacteraceae</taxon>
        <taxon>Desulfobotulus</taxon>
    </lineage>
</organism>
<comment type="catalytic activity">
    <reaction evidence="12">
        <text>exonucleolytic cleavage in the 5'- to 3'-direction to yield nucleoside 3'-phosphates.</text>
        <dbReference type="EC" id="3.1.12.1"/>
    </reaction>
</comment>
<dbReference type="HAMAP" id="MF_01470">
    <property type="entry name" value="Cas1"/>
    <property type="match status" value="1"/>
</dbReference>
<keyword evidence="9 14" id="KW-0051">Antiviral defense</keyword>
<reference evidence="17 18" key="1">
    <citation type="submission" date="2019-07" db="EMBL/GenBank/DDBJ databases">
        <title>Genome sequencing of 100 strains of the haloalkaliphilic chemolithoautotrophic sulfur-oxidizing bacterium Thioalkalivibrio.</title>
        <authorList>
            <person name="Muyzer G."/>
        </authorList>
    </citation>
    <scope>NUCLEOTIDE SEQUENCE [LARGE SCALE GENOMIC DNA]</scope>
    <source>
        <strain evidence="17 18">ASO4-4</strain>
    </source>
</reference>
<dbReference type="InterPro" id="IPR042211">
    <property type="entry name" value="CRISPR-assoc_Cas1_N"/>
</dbReference>
<evidence type="ECO:0000256" key="5">
    <source>
        <dbReference type="ARBA" id="ARBA00022839"/>
    </source>
</evidence>
<keyword evidence="8" id="KW-0411">Iron-sulfur</keyword>
<evidence type="ECO:0000256" key="11">
    <source>
        <dbReference type="ARBA" id="ARBA00023211"/>
    </source>
</evidence>
<dbReference type="GO" id="GO:0051607">
    <property type="term" value="P:defense response to virus"/>
    <property type="evidence" value="ECO:0007669"/>
    <property type="project" value="UniProtKB-UniRule"/>
</dbReference>
<evidence type="ECO:0000256" key="6">
    <source>
        <dbReference type="ARBA" id="ARBA00022842"/>
    </source>
</evidence>
<comment type="function">
    <text evidence="14">CRISPR (clustered regularly interspaced short palindromic repeat), is an adaptive immune system that provides protection against mobile genetic elements (viruses, transposable elements and conjugative plasmids). CRISPR clusters contain spacers, sequences complementary to antecedent mobile elements, and target invading nucleic acids. CRISPR clusters are transcribed and processed into CRISPR RNA (crRNA). Acts as a dsDNA endonuclease. Involved in the integration of spacer DNA into the CRISPR cassette.</text>
</comment>
<dbReference type="GO" id="GO:0051536">
    <property type="term" value="F:iron-sulfur cluster binding"/>
    <property type="evidence" value="ECO:0007669"/>
    <property type="project" value="UniProtKB-KW"/>
</dbReference>
<dbReference type="RefSeq" id="WP_144686483.1">
    <property type="nucleotide sequence ID" value="NZ_VLLC01000034.1"/>
</dbReference>
<feature type="binding site" evidence="14">
    <location>
        <position position="444"/>
    </location>
    <ligand>
        <name>Mn(2+)</name>
        <dbReference type="ChEBI" id="CHEBI:29035"/>
    </ligand>
</feature>
<dbReference type="InterPro" id="IPR002729">
    <property type="entry name" value="CRISPR-assoc_Cas1"/>
</dbReference>
<dbReference type="OrthoDB" id="9803119at2"/>
<dbReference type="InterPro" id="IPR050646">
    <property type="entry name" value="Cas1"/>
</dbReference>
<keyword evidence="1 14" id="KW-0540">Nuclease</keyword>
<feature type="binding site" evidence="14">
    <location>
        <position position="377"/>
    </location>
    <ligand>
        <name>Mn(2+)</name>
        <dbReference type="ChEBI" id="CHEBI:29035"/>
    </ligand>
</feature>
<keyword evidence="2 14" id="KW-0479">Metal-binding</keyword>
<comment type="similarity">
    <text evidence="14">Belongs to the CRISPR-associated endonuclease Cas1 family.</text>
</comment>
<dbReference type="PANTHER" id="PTHR34353:SF2">
    <property type="entry name" value="CRISPR-ASSOCIATED ENDONUCLEASE CAS1 1"/>
    <property type="match status" value="1"/>
</dbReference>
<dbReference type="InterPro" id="IPR013343">
    <property type="entry name" value="CRISPR-assoc_prot_Cas4"/>
</dbReference>
<keyword evidence="10 14" id="KW-0238">DNA-binding</keyword>
<evidence type="ECO:0000256" key="8">
    <source>
        <dbReference type="ARBA" id="ARBA00023014"/>
    </source>
</evidence>
<dbReference type="Pfam" id="PF01930">
    <property type="entry name" value="Cas_Cas4"/>
    <property type="match status" value="1"/>
</dbReference>
<evidence type="ECO:0000256" key="12">
    <source>
        <dbReference type="ARBA" id="ARBA00033996"/>
    </source>
</evidence>
<evidence type="ECO:0000256" key="7">
    <source>
        <dbReference type="ARBA" id="ARBA00023004"/>
    </source>
</evidence>
<dbReference type="InterPro" id="IPR022765">
    <property type="entry name" value="Dna2/Cas4_DUF83"/>
</dbReference>
<evidence type="ECO:0000256" key="13">
    <source>
        <dbReference type="ARBA" id="ARBA00038592"/>
    </source>
</evidence>
<dbReference type="EMBL" id="VLLC01000034">
    <property type="protein sequence ID" value="TWI65761.1"/>
    <property type="molecule type" value="Genomic_DNA"/>
</dbReference>
<dbReference type="EC" id="3.1.-.-" evidence="14"/>
<dbReference type="Gene3D" id="3.100.10.20">
    <property type="entry name" value="CRISPR-associated endonuclease Cas1, N-terminal domain"/>
    <property type="match status" value="1"/>
</dbReference>
<dbReference type="Proteomes" id="UP000318307">
    <property type="component" value="Unassembled WGS sequence"/>
</dbReference>